<dbReference type="SUPFAM" id="SSF51261">
    <property type="entry name" value="Duplicated hybrid motif"/>
    <property type="match status" value="1"/>
</dbReference>
<protein>
    <submittedName>
        <fullName evidence="3">Peptidase M23</fullName>
    </submittedName>
</protein>
<name>F1Z3V0_9SPHN</name>
<dbReference type="HOGENOM" id="CLU_1293241_0_0_5"/>
<sequence length="213" mass="22390">MMTMMRPFLFPLLAMVPMLSATAVARPAHVRAALPAISSGFGMRIDPLRGTRAMHDGIDIPGRQGAPILAAASGQVDFAGWRGGYGNLVEILHADGTRTRYGHLSRIVVGPGDTVAQGQEIALMGSTGRSTGPHLHFEVRSGGIAVNPLVFMGNTRRFSAKSEFAQTFAVPGGETSPRTTISAFAQARNSGLDRPGGDAVLPDADVVVRRSGQ</sequence>
<dbReference type="InParanoid" id="F1Z3V0"/>
<dbReference type="eggNOG" id="COG0739">
    <property type="taxonomic scope" value="Bacteria"/>
</dbReference>
<dbReference type="MEROPS" id="M23.009"/>
<feature type="domain" description="M23ase beta-sheet core" evidence="2">
    <location>
        <begin position="54"/>
        <end position="148"/>
    </location>
</feature>
<keyword evidence="1" id="KW-0732">Signal</keyword>
<dbReference type="GO" id="GO:0004222">
    <property type="term" value="F:metalloendopeptidase activity"/>
    <property type="evidence" value="ECO:0007669"/>
    <property type="project" value="TreeGrafter"/>
</dbReference>
<evidence type="ECO:0000259" key="2">
    <source>
        <dbReference type="Pfam" id="PF01551"/>
    </source>
</evidence>
<dbReference type="EMBL" id="AEWJ01000013">
    <property type="protein sequence ID" value="EGD60726.1"/>
    <property type="molecule type" value="Genomic_DNA"/>
</dbReference>
<dbReference type="PANTHER" id="PTHR21666">
    <property type="entry name" value="PEPTIDASE-RELATED"/>
    <property type="match status" value="1"/>
</dbReference>
<dbReference type="Proteomes" id="UP000004728">
    <property type="component" value="Unassembled WGS sequence"/>
</dbReference>
<dbReference type="FunFam" id="2.70.70.10:FF:000006">
    <property type="entry name" value="M23 family peptidase"/>
    <property type="match status" value="1"/>
</dbReference>
<feature type="chain" id="PRO_5003277501" evidence="1">
    <location>
        <begin position="24"/>
        <end position="213"/>
    </location>
</feature>
<dbReference type="Gene3D" id="2.70.70.10">
    <property type="entry name" value="Glucose Permease (Domain IIA)"/>
    <property type="match status" value="1"/>
</dbReference>
<dbReference type="InterPro" id="IPR011055">
    <property type="entry name" value="Dup_hybrid_motif"/>
</dbReference>
<dbReference type="PANTHER" id="PTHR21666:SF270">
    <property type="entry name" value="MUREIN HYDROLASE ACTIVATOR ENVC"/>
    <property type="match status" value="1"/>
</dbReference>
<dbReference type="InterPro" id="IPR050570">
    <property type="entry name" value="Cell_wall_metabolism_enzyme"/>
</dbReference>
<dbReference type="CDD" id="cd12797">
    <property type="entry name" value="M23_peptidase"/>
    <property type="match status" value="1"/>
</dbReference>
<evidence type="ECO:0000313" key="3">
    <source>
        <dbReference type="EMBL" id="EGD60726.1"/>
    </source>
</evidence>
<dbReference type="Pfam" id="PF01551">
    <property type="entry name" value="Peptidase_M23"/>
    <property type="match status" value="1"/>
</dbReference>
<dbReference type="STRING" id="983920.Y88_1807"/>
<feature type="signal peptide" evidence="1">
    <location>
        <begin position="1"/>
        <end position="23"/>
    </location>
</feature>
<keyword evidence="4" id="KW-1185">Reference proteome</keyword>
<reference evidence="3 4" key="1">
    <citation type="journal article" date="2012" name="J. Bacteriol.">
        <title>Draft Genome Sequence of Novosphingobium nitrogenifigens Y88T.</title>
        <authorList>
            <person name="Strabala T.J."/>
            <person name="Macdonald L."/>
            <person name="Liu V."/>
            <person name="Smit A.M."/>
        </authorList>
    </citation>
    <scope>NUCLEOTIDE SEQUENCE [LARGE SCALE GENOMIC DNA]</scope>
    <source>
        <strain evidence="3 4">DSM 19370</strain>
    </source>
</reference>
<dbReference type="InterPro" id="IPR016047">
    <property type="entry name" value="M23ase_b-sheet_dom"/>
</dbReference>
<evidence type="ECO:0000313" key="4">
    <source>
        <dbReference type="Proteomes" id="UP000004728"/>
    </source>
</evidence>
<comment type="caution">
    <text evidence="3">The sequence shown here is derived from an EMBL/GenBank/DDBJ whole genome shotgun (WGS) entry which is preliminary data.</text>
</comment>
<proteinExistence type="predicted"/>
<dbReference type="AlphaFoldDB" id="F1Z3V0"/>
<gene>
    <name evidence="3" type="ORF">Y88_1807</name>
</gene>
<accession>F1Z3V0</accession>
<organism evidence="3 4">
    <name type="scientific">Novosphingobium nitrogenifigens DSM 19370</name>
    <dbReference type="NCBI Taxonomy" id="983920"/>
    <lineage>
        <taxon>Bacteria</taxon>
        <taxon>Pseudomonadati</taxon>
        <taxon>Pseudomonadota</taxon>
        <taxon>Alphaproteobacteria</taxon>
        <taxon>Sphingomonadales</taxon>
        <taxon>Sphingomonadaceae</taxon>
        <taxon>Novosphingobium</taxon>
    </lineage>
</organism>
<evidence type="ECO:0000256" key="1">
    <source>
        <dbReference type="SAM" id="SignalP"/>
    </source>
</evidence>